<dbReference type="Proteomes" id="UP000255129">
    <property type="component" value="Unassembled WGS sequence"/>
</dbReference>
<reference evidence="1 2" key="1">
    <citation type="submission" date="2018-06" db="EMBL/GenBank/DDBJ databases">
        <authorList>
            <consortium name="Pathogen Informatics"/>
            <person name="Doyle S."/>
        </authorList>
    </citation>
    <scope>NUCLEOTIDE SEQUENCE [LARGE SCALE GENOMIC DNA]</scope>
    <source>
        <strain evidence="1 2">NCTC12026</strain>
    </source>
</reference>
<name>A0A379G5M8_9GAMM</name>
<evidence type="ECO:0000313" key="1">
    <source>
        <dbReference type="EMBL" id="SUC36267.1"/>
    </source>
</evidence>
<protein>
    <submittedName>
        <fullName evidence="1">Uncharacterized protein</fullName>
    </submittedName>
</protein>
<sequence>MVFSMDFAAATLGNFRAKIQASSAIKGIETLSLPTCNPRLFSPQHSDKYAITACS</sequence>
<evidence type="ECO:0000313" key="2">
    <source>
        <dbReference type="Proteomes" id="UP000255129"/>
    </source>
</evidence>
<proteinExistence type="predicted"/>
<dbReference type="EMBL" id="UGUA01000002">
    <property type="protein sequence ID" value="SUC36267.1"/>
    <property type="molecule type" value="Genomic_DNA"/>
</dbReference>
<gene>
    <name evidence="1" type="ORF">NCTC12026_02688</name>
</gene>
<organism evidence="1 2">
    <name type="scientific">Providencia rustigianii</name>
    <dbReference type="NCBI Taxonomy" id="158850"/>
    <lineage>
        <taxon>Bacteria</taxon>
        <taxon>Pseudomonadati</taxon>
        <taxon>Pseudomonadota</taxon>
        <taxon>Gammaproteobacteria</taxon>
        <taxon>Enterobacterales</taxon>
        <taxon>Morganellaceae</taxon>
        <taxon>Providencia</taxon>
    </lineage>
</organism>
<accession>A0A379G5M8</accession>
<dbReference type="AlphaFoldDB" id="A0A379G5M8"/>